<feature type="non-terminal residue" evidence="1">
    <location>
        <position position="1"/>
    </location>
</feature>
<accession>A0A1V1NQV7</accession>
<reference evidence="2" key="1">
    <citation type="submission" date="2012-11" db="EMBL/GenBank/DDBJ databases">
        <authorList>
            <person name="Lucero-Rivera Y.E."/>
            <person name="Tovar-Ramirez D."/>
        </authorList>
    </citation>
    <scope>NUCLEOTIDE SEQUENCE [LARGE SCALE GENOMIC DNA]</scope>
    <source>
        <strain evidence="2">Araruama</strain>
    </source>
</reference>
<dbReference type="AlphaFoldDB" id="A0A1V1NQV7"/>
<dbReference type="EMBL" id="ATBP01003395">
    <property type="protein sequence ID" value="ETR64954.1"/>
    <property type="molecule type" value="Genomic_DNA"/>
</dbReference>
<comment type="caution">
    <text evidence="1">The sequence shown here is derived from an EMBL/GenBank/DDBJ whole genome shotgun (WGS) entry which is preliminary data.</text>
</comment>
<gene>
    <name evidence="1" type="ORF">OMM_15059</name>
</gene>
<sequence length="154" mass="18299">NEMFYIIKDHHVMPGSDMFDSFRKRIRHGWLIANLKDCFTRHDLIMEDESEALTPAINIIIQKIEQPKIKEEITNHFNQLKQNFYIIANRLLDEILVIKDEDHPNGLLDYSDHALKPNIFCEQFLSESYLNEKHLPIFIERVCTHLDSQTLKCF</sequence>
<name>A0A1V1NQV7_9BACT</name>
<dbReference type="Proteomes" id="UP000189670">
    <property type="component" value="Unassembled WGS sequence"/>
</dbReference>
<proteinExistence type="predicted"/>
<protein>
    <submittedName>
        <fullName evidence="1">Uncharacterized protein</fullName>
    </submittedName>
</protein>
<organism evidence="1 2">
    <name type="scientific">Candidatus Magnetoglobus multicellularis str. Araruama</name>
    <dbReference type="NCBI Taxonomy" id="890399"/>
    <lineage>
        <taxon>Bacteria</taxon>
        <taxon>Pseudomonadati</taxon>
        <taxon>Thermodesulfobacteriota</taxon>
        <taxon>Desulfobacteria</taxon>
        <taxon>Desulfobacterales</taxon>
        <taxon>Desulfobacteraceae</taxon>
        <taxon>Candidatus Magnetoglobus</taxon>
    </lineage>
</organism>
<evidence type="ECO:0000313" key="1">
    <source>
        <dbReference type="EMBL" id="ETR64954.1"/>
    </source>
</evidence>
<evidence type="ECO:0000313" key="2">
    <source>
        <dbReference type="Proteomes" id="UP000189670"/>
    </source>
</evidence>